<comment type="subcellular location">
    <subcellularLocation>
        <location evidence="1">Cell membrane</location>
        <topology evidence="1">Multi-pass membrane protein</topology>
    </subcellularLocation>
</comment>
<dbReference type="PRINTS" id="PR01837">
    <property type="entry name" value="MGTCSAPBPROT"/>
</dbReference>
<keyword evidence="5 7" id="KW-1133">Transmembrane helix</keyword>
<evidence type="ECO:0000313" key="11">
    <source>
        <dbReference type="Proteomes" id="UP000250557"/>
    </source>
</evidence>
<dbReference type="GO" id="GO:0005886">
    <property type="term" value="C:plasma membrane"/>
    <property type="evidence" value="ECO:0007669"/>
    <property type="project" value="UniProtKB-SubCell"/>
</dbReference>
<feature type="transmembrane region" description="Helical" evidence="7">
    <location>
        <begin position="36"/>
        <end position="53"/>
    </location>
</feature>
<feature type="transmembrane region" description="Helical" evidence="7">
    <location>
        <begin position="65"/>
        <end position="82"/>
    </location>
</feature>
<comment type="similarity">
    <text evidence="2">Belongs to the MgtC/SapB family.</text>
</comment>
<name>A0AAE6MM37_9SPHI</name>
<evidence type="ECO:0000313" key="12">
    <source>
        <dbReference type="Proteomes" id="UP000663940"/>
    </source>
</evidence>
<evidence type="ECO:0000313" key="9">
    <source>
        <dbReference type="EMBL" id="QEM08405.1"/>
    </source>
</evidence>
<dbReference type="AlphaFoldDB" id="A0AAE6MM37"/>
<feature type="transmembrane region" description="Helical" evidence="7">
    <location>
        <begin position="102"/>
        <end position="128"/>
    </location>
</feature>
<dbReference type="InterPro" id="IPR049177">
    <property type="entry name" value="MgtC_SapB_SrpB_YhiD_N"/>
</dbReference>
<proteinExistence type="inferred from homology"/>
<evidence type="ECO:0000256" key="6">
    <source>
        <dbReference type="ARBA" id="ARBA00023136"/>
    </source>
</evidence>
<feature type="transmembrane region" description="Helical" evidence="7">
    <location>
        <begin position="7"/>
        <end position="24"/>
    </location>
</feature>
<evidence type="ECO:0000256" key="4">
    <source>
        <dbReference type="ARBA" id="ARBA00022692"/>
    </source>
</evidence>
<reference evidence="9 11" key="1">
    <citation type="submission" date="2019-08" db="EMBL/GenBank/DDBJ databases">
        <title>Comparative genome analysis confer to the adaptation heavy metal polluted environment.</title>
        <authorList>
            <person name="Li Y."/>
        </authorList>
    </citation>
    <scope>NUCLEOTIDE SEQUENCE [LARGE SCALE GENOMIC DNA]</scope>
    <source>
        <strain evidence="9 11">P2</strain>
    </source>
</reference>
<evidence type="ECO:0000256" key="1">
    <source>
        <dbReference type="ARBA" id="ARBA00004651"/>
    </source>
</evidence>
<sequence>MDMNFELVMVGKLFVAFIFGAFIGYDREKQGADAGIRTYAAICFGSTLFTAIADSFNDITSASRIIANIIIGIGFLGAGIISKNEGANRAYGLTSAATVWCTAAVGVAVGLDMFIIAIVASCMLYFLLSLDRQLWYKRWKESIKNKAS</sequence>
<feature type="domain" description="MgtC/SapB/SrpB/YhiD N-terminal" evidence="8">
    <location>
        <begin position="13"/>
        <end position="134"/>
    </location>
</feature>
<dbReference type="PANTHER" id="PTHR33778:SF1">
    <property type="entry name" value="MAGNESIUM TRANSPORTER YHID-RELATED"/>
    <property type="match status" value="1"/>
</dbReference>
<dbReference type="PANTHER" id="PTHR33778">
    <property type="entry name" value="PROTEIN MGTC"/>
    <property type="match status" value="1"/>
</dbReference>
<reference evidence="10 12" key="2">
    <citation type="submission" date="2021-03" db="EMBL/GenBank/DDBJ databases">
        <title>Mucilaginibacter strains isolated from gold and copper mining confer multi heavy-metal resistance.</title>
        <authorList>
            <person name="Li Y."/>
        </authorList>
    </citation>
    <scope>NUCLEOTIDE SEQUENCE [LARGE SCALE GENOMIC DNA]</scope>
    <source>
        <strain evidence="10 12">P2-4</strain>
    </source>
</reference>
<evidence type="ECO:0000313" key="10">
    <source>
        <dbReference type="EMBL" id="QTE53794.1"/>
    </source>
</evidence>
<keyword evidence="12" id="KW-1185">Reference proteome</keyword>
<evidence type="ECO:0000256" key="5">
    <source>
        <dbReference type="ARBA" id="ARBA00022989"/>
    </source>
</evidence>
<gene>
    <name evidence="9" type="ORF">DIU31_027580</name>
    <name evidence="10" type="ORF">J3L21_33445</name>
</gene>
<dbReference type="Proteomes" id="UP000663940">
    <property type="component" value="Chromosome"/>
</dbReference>
<evidence type="ECO:0000259" key="8">
    <source>
        <dbReference type="Pfam" id="PF02308"/>
    </source>
</evidence>
<dbReference type="Pfam" id="PF02308">
    <property type="entry name" value="MgtC"/>
    <property type="match status" value="1"/>
</dbReference>
<dbReference type="EMBL" id="CP071880">
    <property type="protein sequence ID" value="QTE53794.1"/>
    <property type="molecule type" value="Genomic_DNA"/>
</dbReference>
<dbReference type="EMBL" id="CP043451">
    <property type="protein sequence ID" value="QEM08405.1"/>
    <property type="molecule type" value="Genomic_DNA"/>
</dbReference>
<organism evidence="9 11">
    <name type="scientific">Mucilaginibacter rubeus</name>
    <dbReference type="NCBI Taxonomy" id="2027860"/>
    <lineage>
        <taxon>Bacteria</taxon>
        <taxon>Pseudomonadati</taxon>
        <taxon>Bacteroidota</taxon>
        <taxon>Sphingobacteriia</taxon>
        <taxon>Sphingobacteriales</taxon>
        <taxon>Sphingobacteriaceae</taxon>
        <taxon>Mucilaginibacter</taxon>
    </lineage>
</organism>
<keyword evidence="4 7" id="KW-0812">Transmembrane</keyword>
<keyword evidence="3" id="KW-1003">Cell membrane</keyword>
<protein>
    <submittedName>
        <fullName evidence="9">MgtC/SapB family protein</fullName>
    </submittedName>
</protein>
<dbReference type="InterPro" id="IPR003416">
    <property type="entry name" value="MgtC/SapB/SrpB/YhiD_fam"/>
</dbReference>
<evidence type="ECO:0000256" key="7">
    <source>
        <dbReference type="SAM" id="Phobius"/>
    </source>
</evidence>
<evidence type="ECO:0000256" key="2">
    <source>
        <dbReference type="ARBA" id="ARBA00009298"/>
    </source>
</evidence>
<keyword evidence="6 7" id="KW-0472">Membrane</keyword>
<accession>A0AAE6MM37</accession>
<dbReference type="Proteomes" id="UP000250557">
    <property type="component" value="Chromosome"/>
</dbReference>
<evidence type="ECO:0000256" key="3">
    <source>
        <dbReference type="ARBA" id="ARBA00022475"/>
    </source>
</evidence>